<accession>A0A4C1VXI0</accession>
<dbReference type="Proteomes" id="UP000299102">
    <property type="component" value="Unassembled WGS sequence"/>
</dbReference>
<evidence type="ECO:0000313" key="2">
    <source>
        <dbReference type="EMBL" id="GBP43052.1"/>
    </source>
</evidence>
<organism evidence="2 3">
    <name type="scientific">Eumeta variegata</name>
    <name type="common">Bagworm moth</name>
    <name type="synonym">Eumeta japonica</name>
    <dbReference type="NCBI Taxonomy" id="151549"/>
    <lineage>
        <taxon>Eukaryota</taxon>
        <taxon>Metazoa</taxon>
        <taxon>Ecdysozoa</taxon>
        <taxon>Arthropoda</taxon>
        <taxon>Hexapoda</taxon>
        <taxon>Insecta</taxon>
        <taxon>Pterygota</taxon>
        <taxon>Neoptera</taxon>
        <taxon>Endopterygota</taxon>
        <taxon>Lepidoptera</taxon>
        <taxon>Glossata</taxon>
        <taxon>Ditrysia</taxon>
        <taxon>Tineoidea</taxon>
        <taxon>Psychidae</taxon>
        <taxon>Oiketicinae</taxon>
        <taxon>Eumeta</taxon>
    </lineage>
</organism>
<keyword evidence="3" id="KW-1185">Reference proteome</keyword>
<name>A0A4C1VXI0_EUMVA</name>
<evidence type="ECO:0000313" key="3">
    <source>
        <dbReference type="Proteomes" id="UP000299102"/>
    </source>
</evidence>
<dbReference type="EMBL" id="BGZK01000429">
    <property type="protein sequence ID" value="GBP43052.1"/>
    <property type="molecule type" value="Genomic_DNA"/>
</dbReference>
<comment type="caution">
    <text evidence="2">The sequence shown here is derived from an EMBL/GenBank/DDBJ whole genome shotgun (WGS) entry which is preliminary data.</text>
</comment>
<dbReference type="AlphaFoldDB" id="A0A4C1VXI0"/>
<reference evidence="2 3" key="1">
    <citation type="journal article" date="2019" name="Commun. Biol.">
        <title>The bagworm genome reveals a unique fibroin gene that provides high tensile strength.</title>
        <authorList>
            <person name="Kono N."/>
            <person name="Nakamura H."/>
            <person name="Ohtoshi R."/>
            <person name="Tomita M."/>
            <person name="Numata K."/>
            <person name="Arakawa K."/>
        </authorList>
    </citation>
    <scope>NUCLEOTIDE SEQUENCE [LARGE SCALE GENOMIC DNA]</scope>
</reference>
<feature type="region of interest" description="Disordered" evidence="1">
    <location>
        <begin position="1"/>
        <end position="33"/>
    </location>
</feature>
<feature type="compositionally biased region" description="Basic and acidic residues" evidence="1">
    <location>
        <begin position="1"/>
        <end position="17"/>
    </location>
</feature>
<sequence length="114" mass="12921">MRASERHASLPLGHDEDTMGADNGKYCERDGGKGNVESTVVSERKRTYKGKGLELGLRSGLVIRFRIRWPQRAPDARCNSPMKKLSKLNSDHLSHSPSSFIFVWKYFSNVFAHL</sequence>
<gene>
    <name evidence="2" type="ORF">EVAR_96312_1</name>
</gene>
<proteinExistence type="predicted"/>
<protein>
    <submittedName>
        <fullName evidence="2">Uncharacterized protein</fullName>
    </submittedName>
</protein>
<evidence type="ECO:0000256" key="1">
    <source>
        <dbReference type="SAM" id="MobiDB-lite"/>
    </source>
</evidence>